<evidence type="ECO:0000256" key="2">
    <source>
        <dbReference type="ARBA" id="ARBA00022741"/>
    </source>
</evidence>
<proteinExistence type="predicted"/>
<dbReference type="Gene3D" id="2.30.110.10">
    <property type="entry name" value="Electron Transport, Fmn-binding Protein, Chain A"/>
    <property type="match status" value="1"/>
</dbReference>
<dbReference type="InterPro" id="IPR009875">
    <property type="entry name" value="PilZ_domain"/>
</dbReference>
<dbReference type="InterPro" id="IPR012349">
    <property type="entry name" value="Split_barrel_FMN-bd"/>
</dbReference>
<feature type="domain" description="Type III secretion system flagellar brake protein YcgR PilZN" evidence="5">
    <location>
        <begin position="10"/>
        <end position="114"/>
    </location>
</feature>
<dbReference type="Pfam" id="PF07238">
    <property type="entry name" value="PilZ"/>
    <property type="match status" value="1"/>
</dbReference>
<feature type="domain" description="PilZ" evidence="4">
    <location>
        <begin position="117"/>
        <end position="230"/>
    </location>
</feature>
<keyword evidence="1" id="KW-0973">c-di-GMP</keyword>
<evidence type="ECO:0000256" key="1">
    <source>
        <dbReference type="ARBA" id="ARBA00022636"/>
    </source>
</evidence>
<dbReference type="STRING" id="484498.SAMN05421686_104135"/>
<evidence type="ECO:0000313" key="6">
    <source>
        <dbReference type="EMBL" id="SIS75740.1"/>
    </source>
</evidence>
<dbReference type="Gene3D" id="2.40.10.220">
    <property type="entry name" value="predicted glycosyltransferase like domains"/>
    <property type="match status" value="1"/>
</dbReference>
<keyword evidence="6" id="KW-0282">Flagellum</keyword>
<gene>
    <name evidence="6" type="ORF">SAMN05421686_104135</name>
</gene>
<dbReference type="Pfam" id="PF07317">
    <property type="entry name" value="PilZN"/>
    <property type="match status" value="1"/>
</dbReference>
<protein>
    <submittedName>
        <fullName evidence="6">C-di-GMP-binding flagellar brake protein YcgR, contains PilZNR and PilZ domains</fullName>
    </submittedName>
</protein>
<evidence type="ECO:0000256" key="3">
    <source>
        <dbReference type="ARBA" id="ARBA00023143"/>
    </source>
</evidence>
<keyword evidence="6" id="KW-0966">Cell projection</keyword>
<keyword evidence="6" id="KW-0969">Cilium</keyword>
<evidence type="ECO:0000259" key="5">
    <source>
        <dbReference type="Pfam" id="PF07317"/>
    </source>
</evidence>
<name>A0A1N7LPH5_9GAMM</name>
<sequence length="250" mass="29103">MPEASINQEFLLNTPEDVYGALRKVVLLETPVTLRIDGDDTEYKSAITETSFKSRSFFMDRVIPMQGNDLIRSGKRFSVECDTQGVRIEFRMTGRLRYQPDQEQYRAEFPEEVLYLQRRTAYRVMVPPAHQILVTLRFEDDDEDSDGLTGRLVDLSSSGFKAKFKGDITETLHNHKDIPMARVRFNRDNSMDCSLEARHIQLSDNGNTQCGFSFTTISPQGQRFIDRLITEFQWEERRLKEQQKNELDNI</sequence>
<dbReference type="RefSeq" id="WP_076515000.1">
    <property type="nucleotide sequence ID" value="NZ_FTOH01000004.1"/>
</dbReference>
<accession>A0A1N7LPH5</accession>
<keyword evidence="2" id="KW-0547">Nucleotide-binding</keyword>
<evidence type="ECO:0000313" key="7">
    <source>
        <dbReference type="Proteomes" id="UP000185639"/>
    </source>
</evidence>
<evidence type="ECO:0000259" key="4">
    <source>
        <dbReference type="Pfam" id="PF07238"/>
    </source>
</evidence>
<dbReference type="AlphaFoldDB" id="A0A1N7LPH5"/>
<dbReference type="EMBL" id="FTOH01000004">
    <property type="protein sequence ID" value="SIS75740.1"/>
    <property type="molecule type" value="Genomic_DNA"/>
</dbReference>
<organism evidence="6 7">
    <name type="scientific">Thalassolituus maritimus</name>
    <dbReference type="NCBI Taxonomy" id="484498"/>
    <lineage>
        <taxon>Bacteria</taxon>
        <taxon>Pseudomonadati</taxon>
        <taxon>Pseudomonadota</taxon>
        <taxon>Gammaproteobacteria</taxon>
        <taxon>Oceanospirillales</taxon>
        <taxon>Oceanospirillaceae</taxon>
        <taxon>Thalassolituus</taxon>
    </lineage>
</organism>
<keyword evidence="3" id="KW-0975">Bacterial flagellum</keyword>
<dbReference type="InterPro" id="IPR009926">
    <property type="entry name" value="T3SS_YcgR_PilZN"/>
</dbReference>
<dbReference type="Proteomes" id="UP000185639">
    <property type="component" value="Unassembled WGS sequence"/>
</dbReference>
<keyword evidence="7" id="KW-1185">Reference proteome</keyword>
<reference evidence="7" key="1">
    <citation type="submission" date="2017-01" db="EMBL/GenBank/DDBJ databases">
        <authorList>
            <person name="Varghese N."/>
            <person name="Submissions S."/>
        </authorList>
    </citation>
    <scope>NUCLEOTIDE SEQUENCE [LARGE SCALE GENOMIC DNA]</scope>
    <source>
        <strain evidence="7">DSM 24913</strain>
    </source>
</reference>
<dbReference type="GO" id="GO:0035438">
    <property type="term" value="F:cyclic-di-GMP binding"/>
    <property type="evidence" value="ECO:0007669"/>
    <property type="project" value="InterPro"/>
</dbReference>